<feature type="compositionally biased region" description="Low complexity" evidence="1">
    <location>
        <begin position="35"/>
        <end position="61"/>
    </location>
</feature>
<dbReference type="Proteomes" id="UP000733379">
    <property type="component" value="Unassembled WGS sequence"/>
</dbReference>
<dbReference type="RefSeq" id="WP_215920910.1">
    <property type="nucleotide sequence ID" value="NZ_JAHKNI010000009.1"/>
</dbReference>
<dbReference type="EMBL" id="JAHKNI010000009">
    <property type="protein sequence ID" value="MBU3065115.1"/>
    <property type="molecule type" value="Genomic_DNA"/>
</dbReference>
<name>A0ABS6B5R0_9NOCA</name>
<gene>
    <name evidence="3" type="ORF">KO481_26745</name>
</gene>
<reference evidence="3 4" key="1">
    <citation type="submission" date="2021-06" db="EMBL/GenBank/DDBJ databases">
        <title>Actinomycetes sequencing.</title>
        <authorList>
            <person name="Shan Q."/>
        </authorList>
    </citation>
    <scope>NUCLEOTIDE SEQUENCE [LARGE SCALE GENOMIC DNA]</scope>
    <source>
        <strain evidence="3 4">NEAU-G5</strain>
    </source>
</reference>
<feature type="region of interest" description="Disordered" evidence="1">
    <location>
        <begin position="35"/>
        <end position="97"/>
    </location>
</feature>
<protein>
    <submittedName>
        <fullName evidence="3">Uncharacterized protein</fullName>
    </submittedName>
</protein>
<accession>A0ABS6B5R0</accession>
<feature type="compositionally biased region" description="Low complexity" evidence="1">
    <location>
        <begin position="82"/>
        <end position="97"/>
    </location>
</feature>
<evidence type="ECO:0000256" key="1">
    <source>
        <dbReference type="SAM" id="MobiDB-lite"/>
    </source>
</evidence>
<proteinExistence type="predicted"/>
<keyword evidence="2" id="KW-0732">Signal</keyword>
<feature type="chain" id="PRO_5045757480" evidence="2">
    <location>
        <begin position="38"/>
        <end position="240"/>
    </location>
</feature>
<evidence type="ECO:0000313" key="4">
    <source>
        <dbReference type="Proteomes" id="UP000733379"/>
    </source>
</evidence>
<keyword evidence="4" id="KW-1185">Reference proteome</keyword>
<sequence>MRRFGATRRFGLVRPLIAGTALAVLLLGAGRTGTAAADAPATTPATSSPAASPAQSPVSATPEPPNDSTTHIPAATPPVPAAPTTSRQAPSPSAPTSPAAAVVAAPVEAPLSVVLTTIHGGSGSIDPTPTLSVRADGRAVGITTDAHAAPHPAAGHVPTDVLTASYAEAKSLASADMGEPAEGSAGSTLLDFLGPTPDQDIHLVVYGPDTSRDLTREQQANRARFAYLCTKLTAAFVPDH</sequence>
<feature type="signal peptide" evidence="2">
    <location>
        <begin position="1"/>
        <end position="37"/>
    </location>
</feature>
<organism evidence="3 4">
    <name type="scientific">Nocardia albiluteola</name>
    <dbReference type="NCBI Taxonomy" id="2842303"/>
    <lineage>
        <taxon>Bacteria</taxon>
        <taxon>Bacillati</taxon>
        <taxon>Actinomycetota</taxon>
        <taxon>Actinomycetes</taxon>
        <taxon>Mycobacteriales</taxon>
        <taxon>Nocardiaceae</taxon>
        <taxon>Nocardia</taxon>
    </lineage>
</organism>
<evidence type="ECO:0000256" key="2">
    <source>
        <dbReference type="SAM" id="SignalP"/>
    </source>
</evidence>
<evidence type="ECO:0000313" key="3">
    <source>
        <dbReference type="EMBL" id="MBU3065115.1"/>
    </source>
</evidence>
<comment type="caution">
    <text evidence="3">The sequence shown here is derived from an EMBL/GenBank/DDBJ whole genome shotgun (WGS) entry which is preliminary data.</text>
</comment>